<sequence length="392" mass="44796">MAVYYLSTRINSNVPADALLYDLCIYRMDSSRNKSPLVDVKQQPFLGNYETQSHMTGNINESLSTIYIMEMNLYRKTMLHTHCVTPVPFTKMYTLEEFASGKAWSPVKRENPCYFESKGTMKPESQGGETKQIKITIPERPFIAKEYPIGNPRDPFDKNLIERQIDERFNGFDFPNQIAASVCGPAAFFYCLQKDRPDVYAQAARELWRYGKTKIGDLIISPGEGCRHPTGAFYYDDGRPKIAGTDWMTLAGLRDSENTMLSFDALDSPVAGITMWQTLTEWFEKAGYEIVFSNVGITQAGVQGIRDLNQYIERGYKVVTLINDGLLVNSTNKTILPTHWVVWNGSVTQDPNGYISLELFSWGKQRNWIKPKKDLQFFIKRFFGGMVFKPLK</sequence>
<dbReference type="PATRIC" id="fig|1006551.4.peg.4138"/>
<dbReference type="HOGENOM" id="CLU_039280_0_0_6"/>
<name>A0A0H3HBM9_KLEM8</name>
<dbReference type="AlphaFoldDB" id="A0A0H3HBM9"/>
<protein>
    <submittedName>
        <fullName evidence="1">Uncharacterized protein</fullName>
    </submittedName>
</protein>
<evidence type="ECO:0000313" key="1">
    <source>
        <dbReference type="EMBL" id="AEX05855.1"/>
    </source>
</evidence>
<dbReference type="EMBL" id="CP003218">
    <property type="protein sequence ID" value="AEX05855.1"/>
    <property type="molecule type" value="Genomic_DNA"/>
</dbReference>
<reference evidence="1 2" key="1">
    <citation type="journal article" date="2012" name="J. Bacteriol.">
        <title>Complete genome sequence of Klebsiella oxytoca KCTC 1686, used in production of 2,3-butanediol.</title>
        <authorList>
            <person name="Shin S.H."/>
            <person name="Kim S."/>
            <person name="Kim J.Y."/>
            <person name="Lee S."/>
            <person name="Um Y."/>
            <person name="Oh M.K."/>
            <person name="Kim Y.R."/>
            <person name="Lee J."/>
            <person name="Yang K.S."/>
        </authorList>
    </citation>
    <scope>NUCLEOTIDE SEQUENCE [LARGE SCALE GENOMIC DNA]</scope>
    <source>
        <strain evidence="2">ATCC 8724 / DSM 4798 / JCM 20051 / NBRC 3318 / NRRL B-199 / KCTC 1686</strain>
    </source>
</reference>
<dbReference type="Proteomes" id="UP000007843">
    <property type="component" value="Chromosome"/>
</dbReference>
<proteinExistence type="predicted"/>
<gene>
    <name evidence="1" type="ordered locus">KOX_20675</name>
</gene>
<accession>A0A0H3HBM9</accession>
<dbReference type="RefSeq" id="WP_014229389.1">
    <property type="nucleotide sequence ID" value="NC_016612.1"/>
</dbReference>
<organism evidence="1 2">
    <name type="scientific">Klebsiella michiganensis (strain ATCC 8724 / DSM 4798 / JCM 20051 / NBRC 3318 / NRRL B-199 / KCTC 1686 / BUCSAV 143 / CCM 1901)</name>
    <dbReference type="NCBI Taxonomy" id="1006551"/>
    <lineage>
        <taxon>Bacteria</taxon>
        <taxon>Pseudomonadati</taxon>
        <taxon>Pseudomonadota</taxon>
        <taxon>Gammaproteobacteria</taxon>
        <taxon>Enterobacterales</taxon>
        <taxon>Enterobacteriaceae</taxon>
        <taxon>Klebsiella/Raoultella group</taxon>
        <taxon>Klebsiella</taxon>
    </lineage>
</organism>
<dbReference type="KEGG" id="kox:KOX_20675"/>
<evidence type="ECO:0000313" key="2">
    <source>
        <dbReference type="Proteomes" id="UP000007843"/>
    </source>
</evidence>